<evidence type="ECO:0000313" key="5">
    <source>
        <dbReference type="Proteomes" id="UP000503129"/>
    </source>
</evidence>
<dbReference type="Pfam" id="PF05860">
    <property type="entry name" value="TPS"/>
    <property type="match status" value="1"/>
</dbReference>
<evidence type="ECO:0000256" key="1">
    <source>
        <dbReference type="SAM" id="MobiDB-lite"/>
    </source>
</evidence>
<dbReference type="InterPro" id="IPR012334">
    <property type="entry name" value="Pectin_lyas_fold"/>
</dbReference>
<dbReference type="Proteomes" id="UP000503129">
    <property type="component" value="Chromosome"/>
</dbReference>
<dbReference type="NCBIfam" id="TIGR01901">
    <property type="entry name" value="adhes_NPXG"/>
    <property type="match status" value="1"/>
</dbReference>
<keyword evidence="5" id="KW-1185">Reference proteome</keyword>
<reference evidence="4 5" key="1">
    <citation type="submission" date="2018-06" db="EMBL/GenBank/DDBJ databases">
        <title>Comparative genomics of Brasilonema spp. strains.</title>
        <authorList>
            <person name="Alvarenga D.O."/>
            <person name="Fiore M.F."/>
            <person name="Varani A.M."/>
        </authorList>
    </citation>
    <scope>NUCLEOTIDE SEQUENCE [LARGE SCALE GENOMIC DNA]</scope>
    <source>
        <strain evidence="4 5">CENA114</strain>
    </source>
</reference>
<organism evidence="4 5">
    <name type="scientific">Brasilonema sennae CENA114</name>
    <dbReference type="NCBI Taxonomy" id="415709"/>
    <lineage>
        <taxon>Bacteria</taxon>
        <taxon>Bacillati</taxon>
        <taxon>Cyanobacteriota</taxon>
        <taxon>Cyanophyceae</taxon>
        <taxon>Nostocales</taxon>
        <taxon>Scytonemataceae</taxon>
        <taxon>Brasilonema</taxon>
        <taxon>Bromeliae group (in: Brasilonema)</taxon>
    </lineage>
</organism>
<keyword evidence="2" id="KW-0732">Signal</keyword>
<gene>
    <name evidence="4" type="ORF">DP114_03105</name>
</gene>
<dbReference type="RefSeq" id="WP_171975424.1">
    <property type="nucleotide sequence ID" value="NZ_CAWOXK010000001.1"/>
</dbReference>
<feature type="signal peptide" evidence="2">
    <location>
        <begin position="1"/>
        <end position="26"/>
    </location>
</feature>
<evidence type="ECO:0000256" key="2">
    <source>
        <dbReference type="SAM" id="SignalP"/>
    </source>
</evidence>
<name>A0A856M7C2_9CYAN</name>
<feature type="compositionally biased region" description="Polar residues" evidence="1">
    <location>
        <begin position="1159"/>
        <end position="1176"/>
    </location>
</feature>
<evidence type="ECO:0000259" key="3">
    <source>
        <dbReference type="SMART" id="SM00912"/>
    </source>
</evidence>
<feature type="domain" description="Filamentous haemagglutinin FhaB/tRNA nuclease CdiA-like TPS" evidence="3">
    <location>
        <begin position="31"/>
        <end position="148"/>
    </location>
</feature>
<dbReference type="SUPFAM" id="SSF51126">
    <property type="entry name" value="Pectin lyase-like"/>
    <property type="match status" value="5"/>
</dbReference>
<dbReference type="EMBL" id="CP030118">
    <property type="protein sequence ID" value="QDL07033.1"/>
    <property type="molecule type" value="Genomic_DNA"/>
</dbReference>
<proteinExistence type="predicted"/>
<feature type="chain" id="PRO_5032716702" description="Filamentous haemagglutinin FhaB/tRNA nuclease CdiA-like TPS domain-containing protein" evidence="2">
    <location>
        <begin position="27"/>
        <end position="1176"/>
    </location>
</feature>
<sequence>MRYSLFFFCLPLATLASLSYLTVARAQITPDNSLGAENSVVAPNVEIKGIPSDRIDGGAIRGDNLFHSFQQFNINAGRGAYFSNPGGIANILTRVTGGNVSNIQGVLGVLGNANLFLINPNGIIFGPNARLDVGGSFLGSTANSLIFKNGFEFSATNPQAPPLLTITAPVGLSYRENFKNISNQSRAVNDSGNVVGLTVPEGNSLTLVGGNVSLDNGILFAPGGRVELGGLSVPGTVGINGDGSLSFPVGVQRADVSLTNGAIAYVAGRDTGNIAVNARNLELSGGSRLFSGILSGFGTSEAQAGDIKIDAKGTISLLDNSLITSSVQRTYVGNAGNIDITTGSVVLKNGSQIFGGTFGTGNGGIVKINASDTISLDGQDSSGFYSAIGSYVEFNAKGNAGSVQITTKDLTLGNGSFISASIFGQGNAGSVVINASGSVSVDGGSISSNQQSTGMGDAGDVQLTTTNLTLKNSAFLSARTFGIGNGGVLTVNAKDIISLDNSFITSSVQPTGVSNAGGIDITTGSLVLKNGSQILSSTFGQGNGGIVKINASDTISVDGRNSSGTYSAIGSRVERSAKGDAGGIQITTKNLTLGNGNFVSAGTFGQGNAGSVVINANGSVLVDGGDISSGVFSTGEGNAGGVQLTTTNLTLKNEGSLSASINGEGNAGSVLVRASDSVSLVNSYISSTVGAAGVGKGGNINIQAALLSLKDGAQLAASTFGTGDAGNVTVDVTGKVTIAGVKDGFSSGIFNQGGITGVGNGGNITISSGSFSLTDGAQLVTSARGQGNAGNVSVRASGSVELVNGRIFSTVESGGLGKGGNIDISAASLSLKDGAQLLTSVRGASNNQLGGRGDAGNITIQARDAVVFDGVGSNGVPSGASSAVETGAVGNGGNLTVVAGRFNVLNGAEGTVSNLGSGNAGNLEVIANSIKLDNQGKLTANSANGFGGDIILQARDLLLLRRNSLISAISGTPGSDGRDGNININTKLLVAFPQENSDITATGFGRTAGSNVQVNISKPGGIFGIEYQPQQTSESDIVATGTVTVTTIDLDPTQGLFELTETVVDPAQQVAQNPCIKGFGSTFTITGRGGLPTDPNKILSSDNVRVDLIQPVASSVSSTSGTQKQPSQKPPVKQIIPAQGWIYNEKGQVVLVGYDPTKTGPQREQPAPTSSCAATK</sequence>
<dbReference type="Gene3D" id="2.160.20.10">
    <property type="entry name" value="Single-stranded right-handed beta-helix, Pectin lyase-like"/>
    <property type="match status" value="3"/>
</dbReference>
<protein>
    <recommendedName>
        <fullName evidence="3">Filamentous haemagglutinin FhaB/tRNA nuclease CdiA-like TPS domain-containing protein</fullName>
    </recommendedName>
</protein>
<accession>A0A856M7C2</accession>
<dbReference type="InterPro" id="IPR011050">
    <property type="entry name" value="Pectin_lyase_fold/virulence"/>
</dbReference>
<dbReference type="KEGG" id="bsen:DP114_03105"/>
<evidence type="ECO:0000313" key="4">
    <source>
        <dbReference type="EMBL" id="QDL07033.1"/>
    </source>
</evidence>
<dbReference type="InterPro" id="IPR008638">
    <property type="entry name" value="FhaB/CdiA-like_TPS"/>
</dbReference>
<dbReference type="SMART" id="SM00912">
    <property type="entry name" value="Haemagg_act"/>
    <property type="match status" value="1"/>
</dbReference>
<dbReference type="AlphaFoldDB" id="A0A856M7C2"/>
<feature type="region of interest" description="Disordered" evidence="1">
    <location>
        <begin position="1153"/>
        <end position="1176"/>
    </location>
</feature>